<reference evidence="1" key="1">
    <citation type="submission" date="2012-02" db="EMBL/GenBank/DDBJ databases">
        <title>Chejuenolide biosynthetic gene cluster.</title>
        <authorList>
            <person name="Han J.W."/>
            <person name="Ng B.G."/>
            <person name="Kim B.S."/>
        </authorList>
    </citation>
    <scope>NUCLEOTIDE SEQUENCE</scope>
    <source>
        <strain evidence="1">MB-1084</strain>
    </source>
</reference>
<dbReference type="EMBL" id="HE664023">
    <property type="protein sequence ID" value="CCG06118.1"/>
    <property type="molecule type" value="Genomic_DNA"/>
</dbReference>
<dbReference type="Pfam" id="PF19860">
    <property type="entry name" value="DUF6334"/>
    <property type="match status" value="1"/>
</dbReference>
<organism evidence="1">
    <name type="scientific">Hahella chejuensis</name>
    <dbReference type="NCBI Taxonomy" id="158327"/>
    <lineage>
        <taxon>Bacteria</taxon>
        <taxon>Pseudomonadati</taxon>
        <taxon>Pseudomonadota</taxon>
        <taxon>Gammaproteobacteria</taxon>
        <taxon>Oceanospirillales</taxon>
        <taxon>Hahellaceae</taxon>
        <taxon>Hahella</taxon>
    </lineage>
</organism>
<proteinExistence type="predicted"/>
<sequence>MSVNQQILSSYANSEQKLVDVVGYFENCEESSLECVLCAMEFIFEKSKFYIVVQEDDSFVLYPNDWCGAPKWKSISFMKRRPWSLAIGSPLLWSWVLHNQQGYFDGIQLEFAKSTESRSVIVQLVALGSEIKQRDIAEKCSAITFTQ</sequence>
<evidence type="ECO:0000313" key="1">
    <source>
        <dbReference type="EMBL" id="CCG06118.1"/>
    </source>
</evidence>
<dbReference type="InterPro" id="IPR046297">
    <property type="entry name" value="DUF6334"/>
</dbReference>
<name>W6JXC1_9GAMM</name>
<dbReference type="AlphaFoldDB" id="W6JXC1"/>
<accession>W6JXC1</accession>
<protein>
    <submittedName>
        <fullName evidence="1">Uncharacterized protein</fullName>
    </submittedName>
</protein>